<sequence length="57" mass="6247">MQHHLAWDWVAVDWWQILSSAAPVLGVTVAAAIVGFGLGRLIRGRPYLGRHVSAPRS</sequence>
<reference evidence="2 3" key="1">
    <citation type="submission" date="2019-11" db="EMBL/GenBank/DDBJ databases">
        <title>Metabolism of dissolved organic matter in forest soils.</title>
        <authorList>
            <person name="Cyle K.T."/>
            <person name="Wilhelm R.C."/>
            <person name="Martinez C.E."/>
        </authorList>
    </citation>
    <scope>NUCLEOTIDE SEQUENCE [LARGE SCALE GENOMIC DNA]</scope>
    <source>
        <strain evidence="2 3">5N</strain>
    </source>
</reference>
<accession>A0A972NUK8</accession>
<keyword evidence="1" id="KW-0472">Membrane</keyword>
<keyword evidence="3" id="KW-1185">Reference proteome</keyword>
<gene>
    <name evidence="2" type="ORF">GNZ13_26980</name>
</gene>
<evidence type="ECO:0000313" key="3">
    <source>
        <dbReference type="Proteomes" id="UP000655523"/>
    </source>
</evidence>
<protein>
    <submittedName>
        <fullName evidence="2">Uncharacterized protein</fullName>
    </submittedName>
</protein>
<dbReference type="AlphaFoldDB" id="A0A972NUK8"/>
<dbReference type="Proteomes" id="UP000655523">
    <property type="component" value="Unassembled WGS sequence"/>
</dbReference>
<evidence type="ECO:0000313" key="2">
    <source>
        <dbReference type="EMBL" id="NPT58112.1"/>
    </source>
</evidence>
<organism evidence="2 3">
    <name type="scientific">Paraburkholderia elongata</name>
    <dbReference type="NCBI Taxonomy" id="2675747"/>
    <lineage>
        <taxon>Bacteria</taxon>
        <taxon>Pseudomonadati</taxon>
        <taxon>Pseudomonadota</taxon>
        <taxon>Betaproteobacteria</taxon>
        <taxon>Burkholderiales</taxon>
        <taxon>Burkholderiaceae</taxon>
        <taxon>Paraburkholderia</taxon>
    </lineage>
</organism>
<keyword evidence="1" id="KW-0812">Transmembrane</keyword>
<feature type="transmembrane region" description="Helical" evidence="1">
    <location>
        <begin position="20"/>
        <end position="42"/>
    </location>
</feature>
<keyword evidence="1" id="KW-1133">Transmembrane helix</keyword>
<dbReference type="RefSeq" id="WP_172170298.1">
    <property type="nucleotide sequence ID" value="NZ_WOEZ01000148.1"/>
</dbReference>
<dbReference type="EMBL" id="WOEZ01000148">
    <property type="protein sequence ID" value="NPT58112.1"/>
    <property type="molecule type" value="Genomic_DNA"/>
</dbReference>
<comment type="caution">
    <text evidence="2">The sequence shown here is derived from an EMBL/GenBank/DDBJ whole genome shotgun (WGS) entry which is preliminary data.</text>
</comment>
<name>A0A972NUK8_9BURK</name>
<proteinExistence type="predicted"/>
<evidence type="ECO:0000256" key="1">
    <source>
        <dbReference type="SAM" id="Phobius"/>
    </source>
</evidence>